<dbReference type="AlphaFoldDB" id="A0A068XUT2"/>
<reference evidence="1" key="1">
    <citation type="journal article" date="2013" name="Nature">
        <title>The genomes of four tapeworm species reveal adaptations to parasitism.</title>
        <authorList>
            <person name="Tsai I.J."/>
            <person name="Zarowiecki M."/>
            <person name="Holroyd N."/>
            <person name="Garciarrubio A."/>
            <person name="Sanchez-Flores A."/>
            <person name="Brooks K.L."/>
            <person name="Tracey A."/>
            <person name="Bobes R.J."/>
            <person name="Fragoso G."/>
            <person name="Sciutto E."/>
            <person name="Aslett M."/>
            <person name="Beasley H."/>
            <person name="Bennett H.M."/>
            <person name="Cai J."/>
            <person name="Camicia F."/>
            <person name="Clark R."/>
            <person name="Cucher M."/>
            <person name="De Silva N."/>
            <person name="Day T.A."/>
            <person name="Deplazes P."/>
            <person name="Estrada K."/>
            <person name="Fernandez C."/>
            <person name="Holland P.W."/>
            <person name="Hou J."/>
            <person name="Hu S."/>
            <person name="Huckvale T."/>
            <person name="Hung S.S."/>
            <person name="Kamenetzky L."/>
            <person name="Keane J.A."/>
            <person name="Kiss F."/>
            <person name="Koziol U."/>
            <person name="Lambert O."/>
            <person name="Liu K."/>
            <person name="Luo X."/>
            <person name="Luo Y."/>
            <person name="Macchiaroli N."/>
            <person name="Nichol S."/>
            <person name="Paps J."/>
            <person name="Parkinson J."/>
            <person name="Pouchkina-Stantcheva N."/>
            <person name="Riddiford N."/>
            <person name="Rosenzvit M."/>
            <person name="Salinas G."/>
            <person name="Wasmuth J.D."/>
            <person name="Zamanian M."/>
            <person name="Zheng Y."/>
            <person name="Cai X."/>
            <person name="Soberon X."/>
            <person name="Olson P.D."/>
            <person name="Laclette J.P."/>
            <person name="Brehm K."/>
            <person name="Berriman M."/>
            <person name="Garciarrubio A."/>
            <person name="Bobes R.J."/>
            <person name="Fragoso G."/>
            <person name="Sanchez-Flores A."/>
            <person name="Estrada K."/>
            <person name="Cevallos M.A."/>
            <person name="Morett E."/>
            <person name="Gonzalez V."/>
            <person name="Portillo T."/>
            <person name="Ochoa-Leyva A."/>
            <person name="Jose M.V."/>
            <person name="Sciutto E."/>
            <person name="Landa A."/>
            <person name="Jimenez L."/>
            <person name="Valdes V."/>
            <person name="Carrero J.C."/>
            <person name="Larralde C."/>
            <person name="Morales-Montor J."/>
            <person name="Limon-Lason J."/>
            <person name="Soberon X."/>
            <person name="Laclette J.P."/>
        </authorList>
    </citation>
    <scope>NUCLEOTIDE SEQUENCE [LARGE SCALE GENOMIC DNA]</scope>
</reference>
<dbReference type="EMBL" id="LN901787">
    <property type="protein sequence ID" value="CDS36114.2"/>
    <property type="molecule type" value="Genomic_DNA"/>
</dbReference>
<evidence type="ECO:0000313" key="1">
    <source>
        <dbReference type="EMBL" id="CDS36114.2"/>
    </source>
</evidence>
<gene>
    <name evidence="1" type="ORF">EmuJ_000286600</name>
</gene>
<dbReference type="OrthoDB" id="5246823at2759"/>
<keyword evidence="2" id="KW-1185">Reference proteome</keyword>
<dbReference type="Proteomes" id="UP000017246">
    <property type="component" value="Unassembled WGS sequence"/>
</dbReference>
<organism evidence="1 2">
    <name type="scientific">Echinococcus multilocularis</name>
    <name type="common">Fox tapeworm</name>
    <dbReference type="NCBI Taxonomy" id="6211"/>
    <lineage>
        <taxon>Eukaryota</taxon>
        <taxon>Metazoa</taxon>
        <taxon>Spiralia</taxon>
        <taxon>Lophotrochozoa</taxon>
        <taxon>Platyhelminthes</taxon>
        <taxon>Cestoda</taxon>
        <taxon>Eucestoda</taxon>
        <taxon>Cyclophyllidea</taxon>
        <taxon>Taeniidae</taxon>
        <taxon>Echinococcus</taxon>
    </lineage>
</organism>
<evidence type="ECO:0000313" key="2">
    <source>
        <dbReference type="Proteomes" id="UP000017246"/>
    </source>
</evidence>
<name>A0A068XUT2_ECHMU</name>
<accession>A0A068XUT2</accession>
<reference evidence="1" key="2">
    <citation type="submission" date="2015-11" db="EMBL/GenBank/DDBJ databases">
        <authorList>
            <person name="Zhang Y."/>
            <person name="Guo Z."/>
        </authorList>
    </citation>
    <scope>NUCLEOTIDE SEQUENCE</scope>
</reference>
<protein>
    <submittedName>
        <fullName evidence="1">Expressed protein</fullName>
    </submittedName>
</protein>
<sequence>MRVGQPPVPRLGGGWLVLCMASGSAARGVVGFCWAHLCVHEGGRRPVVCCCAGSVGTAAAAADALCLVVLVSCGLDVRCWAGPGRCGLATGAVAWLSAWHADFGALCCCARCPGGMRCTRVCACVGVRVPMWGAGGWLAGSACERATSRASVCVRTGAVGFRAFGCSPARPPAPSLTHCHVGLFGGEAVSQWVAVAAAGGDGGARSTWLILPVVICLSQRLSHACLSSGLNTVRPRMAH</sequence>
<proteinExistence type="predicted"/>